<dbReference type="PANTHER" id="PTHR38797">
    <property type="entry name" value="NUCLEAR PORE COMPLEX PROTEIN NUP85-RELATED"/>
    <property type="match status" value="1"/>
</dbReference>
<dbReference type="Pfam" id="PF12311">
    <property type="entry name" value="DUF3632"/>
    <property type="match status" value="1"/>
</dbReference>
<gene>
    <name evidence="1" type="ORF">Adu01nite_54670</name>
</gene>
<keyword evidence="2" id="KW-1185">Reference proteome</keyword>
<dbReference type="EMBL" id="BOML01000043">
    <property type="protein sequence ID" value="GIE04117.1"/>
    <property type="molecule type" value="Genomic_DNA"/>
</dbReference>
<evidence type="ECO:0000313" key="1">
    <source>
        <dbReference type="EMBL" id="GIE04117.1"/>
    </source>
</evidence>
<dbReference type="Proteomes" id="UP000637628">
    <property type="component" value="Unassembled WGS sequence"/>
</dbReference>
<evidence type="ECO:0000313" key="2">
    <source>
        <dbReference type="Proteomes" id="UP000637628"/>
    </source>
</evidence>
<dbReference type="InterPro" id="IPR053204">
    <property type="entry name" value="Oxopyrrolidines_Biosynth-assoc"/>
</dbReference>
<comment type="caution">
    <text evidence="1">The sequence shown here is derived from an EMBL/GenBank/DDBJ whole genome shotgun (WGS) entry which is preliminary data.</text>
</comment>
<proteinExistence type="predicted"/>
<protein>
    <submittedName>
        <fullName evidence="1">Uncharacterized protein</fullName>
    </submittedName>
</protein>
<reference evidence="1 2" key="1">
    <citation type="submission" date="2021-01" db="EMBL/GenBank/DDBJ databases">
        <title>Whole genome shotgun sequence of Actinoplanes durhamensis NBRC 14914.</title>
        <authorList>
            <person name="Komaki H."/>
            <person name="Tamura T."/>
        </authorList>
    </citation>
    <scope>NUCLEOTIDE SEQUENCE [LARGE SCALE GENOMIC DNA]</scope>
    <source>
        <strain evidence="1 2">NBRC 14914</strain>
    </source>
</reference>
<accession>A0ABQ3Z2S1</accession>
<dbReference type="InterPro" id="IPR022085">
    <property type="entry name" value="OpdG"/>
</dbReference>
<organism evidence="1 2">
    <name type="scientific">Paractinoplanes durhamensis</name>
    <dbReference type="NCBI Taxonomy" id="113563"/>
    <lineage>
        <taxon>Bacteria</taxon>
        <taxon>Bacillati</taxon>
        <taxon>Actinomycetota</taxon>
        <taxon>Actinomycetes</taxon>
        <taxon>Micromonosporales</taxon>
        <taxon>Micromonosporaceae</taxon>
        <taxon>Paractinoplanes</taxon>
    </lineage>
</organism>
<sequence>MFEQGKGENRMTYEEALRHYRSAVAAADADAFVAPLAGADDPEALLWAAWQTVTSFAAEAKSDQELARLSALVAAVQGQELSGVRVWELRVFTDLPVLGAQLREEWNGGRPQAEWTALNSFAARLTAAGTHDALLLGLWTISSALETFEGPAENLPAAVEWFTQAGDRLAGAAIHGRTYAARLGELAAQAGVTEPGFSVPRWAFWRSRLQTLSREGFKAIKRYDARIVSGGKK</sequence>
<name>A0ABQ3Z2S1_9ACTN</name>